<evidence type="ECO:0000259" key="3">
    <source>
        <dbReference type="Pfam" id="PF00021"/>
    </source>
</evidence>
<comment type="caution">
    <text evidence="4">The sequence shown here is derived from an EMBL/GenBank/DDBJ whole genome shotgun (WGS) entry which is preliminary data.</text>
</comment>
<dbReference type="AlphaFoldDB" id="A0AAV6ZKX7"/>
<gene>
    <name evidence="4" type="ORF">GDO81_024010</name>
</gene>
<evidence type="ECO:0000256" key="1">
    <source>
        <dbReference type="ARBA" id="ARBA00004613"/>
    </source>
</evidence>
<evidence type="ECO:0000313" key="5">
    <source>
        <dbReference type="Proteomes" id="UP000824782"/>
    </source>
</evidence>
<dbReference type="Pfam" id="PF00021">
    <property type="entry name" value="UPAR_LY6"/>
    <property type="match status" value="1"/>
</dbReference>
<dbReference type="InterPro" id="IPR045860">
    <property type="entry name" value="Snake_toxin-like_sf"/>
</dbReference>
<keyword evidence="5" id="KW-1185">Reference proteome</keyword>
<feature type="domain" description="UPAR/Ly6" evidence="3">
    <location>
        <begin position="46"/>
        <end position="119"/>
    </location>
</feature>
<dbReference type="PANTHER" id="PTHR20914:SF25">
    <property type="entry name" value="PHOSPHOLIPASE A2 INHIBITOR AND LY6_PLAUR DOMAIN-CONTAINING PROTEIN"/>
    <property type="match status" value="1"/>
</dbReference>
<accession>A0AAV6ZKX7</accession>
<dbReference type="PANTHER" id="PTHR20914">
    <property type="entry name" value="LY6/PLAUR DOMAIN-CONTAINING PROTEIN 8"/>
    <property type="match status" value="1"/>
</dbReference>
<name>A0AAV6ZKX7_ENGPU</name>
<protein>
    <recommendedName>
        <fullName evidence="3">UPAR/Ly6 domain-containing protein</fullName>
    </recommendedName>
</protein>
<proteinExistence type="predicted"/>
<evidence type="ECO:0000256" key="2">
    <source>
        <dbReference type="ARBA" id="ARBA00022525"/>
    </source>
</evidence>
<dbReference type="GO" id="GO:0005576">
    <property type="term" value="C:extracellular region"/>
    <property type="evidence" value="ECO:0007669"/>
    <property type="project" value="UniProtKB-SubCell"/>
</dbReference>
<dbReference type="InterPro" id="IPR016054">
    <property type="entry name" value="LY6_UPA_recep-like"/>
</dbReference>
<dbReference type="Gene3D" id="2.10.60.10">
    <property type="entry name" value="CD59"/>
    <property type="match status" value="1"/>
</dbReference>
<dbReference type="SUPFAM" id="SSF57302">
    <property type="entry name" value="Snake toxin-like"/>
    <property type="match status" value="1"/>
</dbReference>
<sequence>MGTVERYVLMPAYASVKTTVSCCNTDNCDPPALTFPDKNHQKNGKVCRSCVTANSDWCYTSDTIECSGNETMCMLQTTKISGIISLQTALRGCATRSLCDYGVHRIEAGGVRANVEFICTDGSSKQKAYFSGIFALALLSLFY</sequence>
<dbReference type="CDD" id="cd23572">
    <property type="entry name" value="TFP_LU_ECD_PINLYP_rpt2"/>
    <property type="match status" value="1"/>
</dbReference>
<dbReference type="InterPro" id="IPR050918">
    <property type="entry name" value="CNF-like_PLA2_Inhibitor"/>
</dbReference>
<evidence type="ECO:0000313" key="4">
    <source>
        <dbReference type="EMBL" id="KAG8548823.1"/>
    </source>
</evidence>
<dbReference type="Proteomes" id="UP000824782">
    <property type="component" value="Unassembled WGS sequence"/>
</dbReference>
<organism evidence="4 5">
    <name type="scientific">Engystomops pustulosus</name>
    <name type="common">Tungara frog</name>
    <name type="synonym">Physalaemus pustulosus</name>
    <dbReference type="NCBI Taxonomy" id="76066"/>
    <lineage>
        <taxon>Eukaryota</taxon>
        <taxon>Metazoa</taxon>
        <taxon>Chordata</taxon>
        <taxon>Craniata</taxon>
        <taxon>Vertebrata</taxon>
        <taxon>Euteleostomi</taxon>
        <taxon>Amphibia</taxon>
        <taxon>Batrachia</taxon>
        <taxon>Anura</taxon>
        <taxon>Neobatrachia</taxon>
        <taxon>Hyloidea</taxon>
        <taxon>Leptodactylidae</taxon>
        <taxon>Leiuperinae</taxon>
        <taxon>Engystomops</taxon>
    </lineage>
</organism>
<dbReference type="EMBL" id="WNYA01000314">
    <property type="protein sequence ID" value="KAG8548823.1"/>
    <property type="molecule type" value="Genomic_DNA"/>
</dbReference>
<comment type="subcellular location">
    <subcellularLocation>
        <location evidence="1">Secreted</location>
    </subcellularLocation>
</comment>
<keyword evidence="2" id="KW-0964">Secreted</keyword>
<reference evidence="4" key="1">
    <citation type="thesis" date="2020" institute="ProQuest LLC" country="789 East Eisenhower Parkway, Ann Arbor, MI, USA">
        <title>Comparative Genomics and Chromosome Evolution.</title>
        <authorList>
            <person name="Mudd A.B."/>
        </authorList>
    </citation>
    <scope>NUCLEOTIDE SEQUENCE</scope>
    <source>
        <strain evidence="4">237g6f4</strain>
        <tissue evidence="4">Blood</tissue>
    </source>
</reference>